<evidence type="ECO:0000313" key="6">
    <source>
        <dbReference type="Proteomes" id="UP000265515"/>
    </source>
</evidence>
<evidence type="ECO:0000256" key="2">
    <source>
        <dbReference type="SAM" id="MobiDB-lite"/>
    </source>
</evidence>
<dbReference type="EMBL" id="BFEA01000719">
    <property type="protein sequence ID" value="GBG89147.1"/>
    <property type="molecule type" value="Genomic_DNA"/>
</dbReference>
<dbReference type="InterPro" id="IPR001878">
    <property type="entry name" value="Znf_CCHC"/>
</dbReference>
<name>A0A388M3I4_CHABU</name>
<dbReference type="PROSITE" id="PS50878">
    <property type="entry name" value="RT_POL"/>
    <property type="match status" value="1"/>
</dbReference>
<feature type="region of interest" description="Disordered" evidence="2">
    <location>
        <begin position="1"/>
        <end position="86"/>
    </location>
</feature>
<evidence type="ECO:0008006" key="7">
    <source>
        <dbReference type="Google" id="ProtNLM"/>
    </source>
</evidence>
<feature type="compositionally biased region" description="Basic and acidic residues" evidence="2">
    <location>
        <begin position="114"/>
        <end position="147"/>
    </location>
</feature>
<accession>A0A388M3I4</accession>
<keyword evidence="6" id="KW-1185">Reference proteome</keyword>
<feature type="region of interest" description="Disordered" evidence="2">
    <location>
        <begin position="114"/>
        <end position="159"/>
    </location>
</feature>
<feature type="compositionally biased region" description="Basic and acidic residues" evidence="2">
    <location>
        <begin position="63"/>
        <end position="77"/>
    </location>
</feature>
<evidence type="ECO:0000256" key="1">
    <source>
        <dbReference type="PROSITE-ProRule" id="PRU00047"/>
    </source>
</evidence>
<reference evidence="5 6" key="1">
    <citation type="journal article" date="2018" name="Cell">
        <title>The Chara Genome: Secondary Complexity and Implications for Plant Terrestrialization.</title>
        <authorList>
            <person name="Nishiyama T."/>
            <person name="Sakayama H."/>
            <person name="Vries J.D."/>
            <person name="Buschmann H."/>
            <person name="Saint-Marcoux D."/>
            <person name="Ullrich K.K."/>
            <person name="Haas F.B."/>
            <person name="Vanderstraeten L."/>
            <person name="Becker D."/>
            <person name="Lang D."/>
            <person name="Vosolsobe S."/>
            <person name="Rombauts S."/>
            <person name="Wilhelmsson P.K.I."/>
            <person name="Janitza P."/>
            <person name="Kern R."/>
            <person name="Heyl A."/>
            <person name="Rumpler F."/>
            <person name="Villalobos L.I.A.C."/>
            <person name="Clay J.M."/>
            <person name="Skokan R."/>
            <person name="Toyoda A."/>
            <person name="Suzuki Y."/>
            <person name="Kagoshima H."/>
            <person name="Schijlen E."/>
            <person name="Tajeshwar N."/>
            <person name="Catarino B."/>
            <person name="Hetherington A.J."/>
            <person name="Saltykova A."/>
            <person name="Bonnot C."/>
            <person name="Breuninger H."/>
            <person name="Symeonidi A."/>
            <person name="Radhakrishnan G.V."/>
            <person name="Van Nieuwerburgh F."/>
            <person name="Deforce D."/>
            <person name="Chang C."/>
            <person name="Karol K.G."/>
            <person name="Hedrich R."/>
            <person name="Ulvskov P."/>
            <person name="Glockner G."/>
            <person name="Delwiche C.F."/>
            <person name="Petrasek J."/>
            <person name="Van de Peer Y."/>
            <person name="Friml J."/>
            <person name="Beilby M."/>
            <person name="Dolan L."/>
            <person name="Kohara Y."/>
            <person name="Sugano S."/>
            <person name="Fujiyama A."/>
            <person name="Delaux P.-M."/>
            <person name="Quint M."/>
            <person name="TheiBen G."/>
            <person name="Hagemann M."/>
            <person name="Harholt J."/>
            <person name="Dunand C."/>
            <person name="Zachgo S."/>
            <person name="Langdale J."/>
            <person name="Maumus F."/>
            <person name="Straeten D.V.D."/>
            <person name="Gould S.B."/>
            <person name="Rensing S.A."/>
        </authorList>
    </citation>
    <scope>NUCLEOTIDE SEQUENCE [LARGE SCALE GENOMIC DNA]</scope>
    <source>
        <strain evidence="5 6">S276</strain>
    </source>
</reference>
<feature type="region of interest" description="Disordered" evidence="2">
    <location>
        <begin position="251"/>
        <end position="276"/>
    </location>
</feature>
<dbReference type="GO" id="GO:0003676">
    <property type="term" value="F:nucleic acid binding"/>
    <property type="evidence" value="ECO:0007669"/>
    <property type="project" value="InterPro"/>
</dbReference>
<keyword evidence="1" id="KW-0863">Zinc-finger</keyword>
<evidence type="ECO:0000259" key="3">
    <source>
        <dbReference type="PROSITE" id="PS50158"/>
    </source>
</evidence>
<dbReference type="SUPFAM" id="SSF57756">
    <property type="entry name" value="Retrovirus zinc finger-like domains"/>
    <property type="match status" value="1"/>
</dbReference>
<dbReference type="InterPro" id="IPR000477">
    <property type="entry name" value="RT_dom"/>
</dbReference>
<evidence type="ECO:0000313" key="5">
    <source>
        <dbReference type="EMBL" id="GBG89147.1"/>
    </source>
</evidence>
<organism evidence="5 6">
    <name type="scientific">Chara braunii</name>
    <name type="common">Braun's stonewort</name>
    <dbReference type="NCBI Taxonomy" id="69332"/>
    <lineage>
        <taxon>Eukaryota</taxon>
        <taxon>Viridiplantae</taxon>
        <taxon>Streptophyta</taxon>
        <taxon>Charophyceae</taxon>
        <taxon>Charales</taxon>
        <taxon>Characeae</taxon>
        <taxon>Chara</taxon>
    </lineage>
</organism>
<dbReference type="InterPro" id="IPR036875">
    <property type="entry name" value="Znf_CCHC_sf"/>
</dbReference>
<dbReference type="AlphaFoldDB" id="A0A388M3I4"/>
<protein>
    <recommendedName>
        <fullName evidence="7">CCHC-type domain-containing protein</fullName>
    </recommendedName>
</protein>
<feature type="region of interest" description="Disordered" evidence="2">
    <location>
        <begin position="307"/>
        <end position="327"/>
    </location>
</feature>
<proteinExistence type="predicted"/>
<dbReference type="PANTHER" id="PTHR21301:SF10">
    <property type="entry name" value="REVERSE TRANSCRIPTASE DOMAIN-CONTAINING PROTEIN"/>
    <property type="match status" value="1"/>
</dbReference>
<dbReference type="GO" id="GO:0008270">
    <property type="term" value="F:zinc ion binding"/>
    <property type="evidence" value="ECO:0007669"/>
    <property type="project" value="UniProtKB-KW"/>
</dbReference>
<dbReference type="Proteomes" id="UP000265515">
    <property type="component" value="Unassembled WGS sequence"/>
</dbReference>
<dbReference type="PROSITE" id="PS50158">
    <property type="entry name" value="ZF_CCHC"/>
    <property type="match status" value="1"/>
</dbReference>
<gene>
    <name evidence="5" type="ORF">CBR_g48854</name>
</gene>
<feature type="compositionally biased region" description="Basic and acidic residues" evidence="2">
    <location>
        <begin position="1"/>
        <end position="29"/>
    </location>
</feature>
<dbReference type="PANTHER" id="PTHR21301">
    <property type="entry name" value="REVERSE TRANSCRIPTASE"/>
    <property type="match status" value="1"/>
</dbReference>
<keyword evidence="1" id="KW-0862">Zinc</keyword>
<evidence type="ECO:0000259" key="4">
    <source>
        <dbReference type="PROSITE" id="PS50878"/>
    </source>
</evidence>
<feature type="domain" description="CCHC-type" evidence="3">
    <location>
        <begin position="35"/>
        <end position="50"/>
    </location>
</feature>
<feature type="domain" description="Reverse transcriptase" evidence="4">
    <location>
        <begin position="563"/>
        <end position="847"/>
    </location>
</feature>
<keyword evidence="1" id="KW-0479">Metal-binding</keyword>
<dbReference type="Pfam" id="PF00098">
    <property type="entry name" value="zf-CCHC"/>
    <property type="match status" value="1"/>
</dbReference>
<sequence length="945" mass="107904">MSTSGRREEERDSYDRRRDDERGSRERRTYRPVVCFNCNEEGHYANQCPQRGGRASRPLTSTDSRRSRSPRHAEFGRRLPPQGESELRAKVAELSKGIATIKEHFDEVRAKKEEKARKKWEKEQQKEEAKRKEEEEERLRAEEAVKREAKKKKRDEKARKEAIARAEMKKEVTLHAAKMICEIKDDFLQEWKTAILPGTIGGVKDMKGKKAVEFVTNDDEGSDYNSEGSETSVTQELSVKTGRLCLAEKRKREEDVKMEDSPPMELPAKRTPRRPSLKLVPSLGLTRSKSKAKVPRMVIPAKTRTPVKTPLSKLSKPKKTPPTGRLTPASKALARLRFRDAVIKEIKDCNADELQRMCREEGIHYDGKLDAIFGLAEHRAQWHFGREGEVEVVRPIELGSDSVEAEGSAGMDFPRVNEHVKFRLSEVADLHPLLSNANNVPKIEAPNRLELLRMEQREGFLNWKNLGGEIPDCDGVDLSACLTSGDEPLSCLSLKDVTELKERLKGLVISPVDRNPGETVVMCPITYYDAMMSTFICNPGYRLVDSSEGEILREIREDTLRRGIIRSVSWDATGSFGAAYVIPKQKDLGRYRPICPSFNETMVKTARTMSKALNHLLSRLPRRWHFNLRAVSDLSTQLDKINERLDRLPGDRQISSYSFDIKEMFSKLPHESILNAVDWIIDHHRVKGHEFVRVNTRGKGATFGLTTGDDHWKKLDLETVKQFVHLEIEHTYFFATGVLLRQVVGVPMGKSMSPPIACFMFTFSEYQMTCTLGRSCRMFGALRLIDDVLLIVSSQDETTRLWIVRALASCYPDGLVLKRTDNGSGTAEFLGCEIRTQQLYPFIGCVQLSRNENCIWNQEKLTIQNGQSFHSWGSKKQKSATIGSHLHRIQQNTSIRSEIPGRVLGLQQALVREDFPLRFVNRVFQRFGSQRDELWRRTIDFVCDE</sequence>
<dbReference type="Gene3D" id="4.10.60.10">
    <property type="entry name" value="Zinc finger, CCHC-type"/>
    <property type="match status" value="1"/>
</dbReference>
<feature type="compositionally biased region" description="Basic and acidic residues" evidence="2">
    <location>
        <begin position="251"/>
        <end position="260"/>
    </location>
</feature>
<comment type="caution">
    <text evidence="5">The sequence shown here is derived from an EMBL/GenBank/DDBJ whole genome shotgun (WGS) entry which is preliminary data.</text>
</comment>
<dbReference type="Gramene" id="GBG89147">
    <property type="protein sequence ID" value="GBG89147"/>
    <property type="gene ID" value="CBR_g48854"/>
</dbReference>
<dbReference type="SMART" id="SM00343">
    <property type="entry name" value="ZnF_C2HC"/>
    <property type="match status" value="1"/>
</dbReference>